<dbReference type="Gene3D" id="3.30.559.30">
    <property type="entry name" value="Nonribosomal peptide synthetase, condensation domain"/>
    <property type="match status" value="1"/>
</dbReference>
<dbReference type="GO" id="GO:0009239">
    <property type="term" value="P:enterobactin biosynthetic process"/>
    <property type="evidence" value="ECO:0007669"/>
    <property type="project" value="TreeGrafter"/>
</dbReference>
<evidence type="ECO:0000313" key="2">
    <source>
        <dbReference type="EMBL" id="EHR52766.1"/>
    </source>
</evidence>
<gene>
    <name evidence="2" type="ORF">SacmaDRAFT_4583</name>
</gene>
<dbReference type="GO" id="GO:0008610">
    <property type="term" value="P:lipid biosynthetic process"/>
    <property type="evidence" value="ECO:0007669"/>
    <property type="project" value="UniProtKB-ARBA"/>
</dbReference>
<dbReference type="AlphaFoldDB" id="H5XBX9"/>
<dbReference type="Pfam" id="PF00668">
    <property type="entry name" value="Condensation"/>
    <property type="match status" value="1"/>
</dbReference>
<dbReference type="SUPFAM" id="SSF52777">
    <property type="entry name" value="CoA-dependent acyltransferases"/>
    <property type="match status" value="2"/>
</dbReference>
<organism evidence="2 3">
    <name type="scientific">Saccharomonospora marina XMU15</name>
    <dbReference type="NCBI Taxonomy" id="882083"/>
    <lineage>
        <taxon>Bacteria</taxon>
        <taxon>Bacillati</taxon>
        <taxon>Actinomycetota</taxon>
        <taxon>Actinomycetes</taxon>
        <taxon>Pseudonocardiales</taxon>
        <taxon>Pseudonocardiaceae</taxon>
        <taxon>Saccharomonospora</taxon>
    </lineage>
</organism>
<dbReference type="eggNOG" id="COG1020">
    <property type="taxonomic scope" value="Bacteria"/>
</dbReference>
<dbReference type="GO" id="GO:0043041">
    <property type="term" value="P:amino acid activation for nonribosomal peptide biosynthetic process"/>
    <property type="evidence" value="ECO:0007669"/>
    <property type="project" value="TreeGrafter"/>
</dbReference>
<dbReference type="GO" id="GO:0005829">
    <property type="term" value="C:cytosol"/>
    <property type="evidence" value="ECO:0007669"/>
    <property type="project" value="TreeGrafter"/>
</dbReference>
<protein>
    <submittedName>
        <fullName evidence="2">Non-ribosomal peptide synthase</fullName>
    </submittedName>
</protein>
<name>H5XBX9_9PSEU</name>
<dbReference type="PANTHER" id="PTHR45527">
    <property type="entry name" value="NONRIBOSOMAL PEPTIDE SYNTHETASE"/>
    <property type="match status" value="1"/>
</dbReference>
<sequence length="449" mass="49955">MTDERAGDRVPLTLNQLFLGAFDEGAETGPIGLRYHLADGWLVHGPIDTDTLRAALDDVVARHEALRTSVVHHDDGGYQLVHPPMPARLEVVDLTDVAPADRERRAEELLNEIESREFDVRELPLIRAVLGRFDDRESVLVLLCHHTAVDGWSVRTVISDLAKLYAARHGHGVSLPTPRQYRDFAYWQRSVAPTELERPLAYWREQLRDARVSVLRADHPRSAGLPQATAVHRFELAPDVIAAVERLSRTTRSSPFMVLLAAFYVMQHRLTGDTDLVVPTFTPGRPEAFEKTVGTFFNFLPMRTDLTDVTSFRDALQRTRKTCLDAYSNDIPTVHIFGEAPELMAPAMTDDGVAFVFQVFLIPDVMHGERVGDLELTEIHDRLISQPVGSDVPGALWTVNLDPAGKGIGSLQFNTNLLDEPTMVGLATEYCRLLKELVTAPDAHLAVAG</sequence>
<feature type="domain" description="Condensation" evidence="1">
    <location>
        <begin position="43"/>
        <end position="444"/>
    </location>
</feature>
<keyword evidence="3" id="KW-1185">Reference proteome</keyword>
<proteinExistence type="predicted"/>
<dbReference type="STRING" id="882083.SacmaDRAFT_4583"/>
<dbReference type="OrthoDB" id="2472181at2"/>
<evidence type="ECO:0000313" key="3">
    <source>
        <dbReference type="Proteomes" id="UP000004926"/>
    </source>
</evidence>
<dbReference type="GO" id="GO:0031177">
    <property type="term" value="F:phosphopantetheine binding"/>
    <property type="evidence" value="ECO:0007669"/>
    <property type="project" value="TreeGrafter"/>
</dbReference>
<reference evidence="2 3" key="1">
    <citation type="journal article" date="2012" name="Stand. Genomic Sci.">
        <title>Genome sequence of the ocean sediment bacterium Saccharomonospora marina type strain (XMU15(T)).</title>
        <authorList>
            <person name="Klenk H.P."/>
            <person name="Lu M."/>
            <person name="Lucas S."/>
            <person name="Lapidus A."/>
            <person name="Copeland A."/>
            <person name="Pitluck S."/>
            <person name="Goodwin L.A."/>
            <person name="Han C."/>
            <person name="Tapia R."/>
            <person name="Brambilla E.M."/>
            <person name="Potter G."/>
            <person name="Land M."/>
            <person name="Ivanova N."/>
            <person name="Rohde M."/>
            <person name="Goker M."/>
            <person name="Detter J.C."/>
            <person name="Li W.J."/>
            <person name="Kyrpides N.C."/>
            <person name="Woyke T."/>
        </authorList>
    </citation>
    <scope>NUCLEOTIDE SEQUENCE [LARGE SCALE GENOMIC DNA]</scope>
    <source>
        <strain evidence="2 3">XMU15</strain>
    </source>
</reference>
<dbReference type="Gene3D" id="3.30.559.10">
    <property type="entry name" value="Chloramphenicol acetyltransferase-like domain"/>
    <property type="match status" value="1"/>
</dbReference>
<dbReference type="HOGENOM" id="CLU_000022_2_9_11"/>
<dbReference type="GO" id="GO:0009366">
    <property type="term" value="C:enterobactin synthetase complex"/>
    <property type="evidence" value="ECO:0007669"/>
    <property type="project" value="TreeGrafter"/>
</dbReference>
<dbReference type="RefSeq" id="WP_009156144.1">
    <property type="nucleotide sequence ID" value="NZ_CM001439.1"/>
</dbReference>
<dbReference type="PANTHER" id="PTHR45527:SF1">
    <property type="entry name" value="FATTY ACID SYNTHASE"/>
    <property type="match status" value="1"/>
</dbReference>
<evidence type="ECO:0000259" key="1">
    <source>
        <dbReference type="Pfam" id="PF00668"/>
    </source>
</evidence>
<dbReference type="InterPro" id="IPR001242">
    <property type="entry name" value="Condensation_dom"/>
</dbReference>
<dbReference type="InterPro" id="IPR023213">
    <property type="entry name" value="CAT-like_dom_sf"/>
</dbReference>
<accession>H5XBX9</accession>
<dbReference type="EMBL" id="CM001439">
    <property type="protein sequence ID" value="EHR52766.1"/>
    <property type="molecule type" value="Genomic_DNA"/>
</dbReference>
<dbReference type="GO" id="GO:0047527">
    <property type="term" value="F:2,3-dihydroxybenzoate-serine ligase activity"/>
    <property type="evidence" value="ECO:0007669"/>
    <property type="project" value="TreeGrafter"/>
</dbReference>
<dbReference type="Proteomes" id="UP000004926">
    <property type="component" value="Chromosome"/>
</dbReference>